<dbReference type="Pfam" id="PF00293">
    <property type="entry name" value="NUDIX"/>
    <property type="match status" value="1"/>
</dbReference>
<comment type="similarity">
    <text evidence="2 5">Belongs to the Nudix hydrolase family.</text>
</comment>
<evidence type="ECO:0000256" key="2">
    <source>
        <dbReference type="ARBA" id="ARBA00005582"/>
    </source>
</evidence>
<proteinExistence type="inferred from homology"/>
<keyword evidence="4" id="KW-0460">Magnesium</keyword>
<dbReference type="PROSITE" id="PS00893">
    <property type="entry name" value="NUDIX_BOX"/>
    <property type="match status" value="1"/>
</dbReference>
<name>A0A161LZ42_9ACTN</name>
<evidence type="ECO:0000256" key="5">
    <source>
        <dbReference type="RuleBase" id="RU003476"/>
    </source>
</evidence>
<dbReference type="Gene3D" id="3.90.79.10">
    <property type="entry name" value="Nucleoside Triphosphate Pyrophosphohydrolase"/>
    <property type="match status" value="1"/>
</dbReference>
<evidence type="ECO:0000256" key="3">
    <source>
        <dbReference type="ARBA" id="ARBA00022801"/>
    </source>
</evidence>
<evidence type="ECO:0000313" key="7">
    <source>
        <dbReference type="EMBL" id="GAT71259.1"/>
    </source>
</evidence>
<sequence length="161" mass="18035">MSKPYLDPPEWYATLPTIYTSACMLLTDEHDRVLLVKPNYRPYWAIPGGVVEAGEAPHECVTREITEELGLTVPAGELLVVDWVPPYGQRPRPMMNFLFDGGTLTDPGRIRLQTDELDAAEFFSWEDAATRMPDDTAARIPAARRARKNARTVYLPADSAV</sequence>
<keyword evidence="3 5" id="KW-0378">Hydrolase</keyword>
<dbReference type="RefSeq" id="WP_068904234.1">
    <property type="nucleotide sequence ID" value="NZ_BDCX01000024.1"/>
</dbReference>
<accession>A0A161LZ42</accession>
<keyword evidence="8" id="KW-1185">Reference proteome</keyword>
<dbReference type="InterPro" id="IPR020084">
    <property type="entry name" value="NUDIX_hydrolase_CS"/>
</dbReference>
<dbReference type="SUPFAM" id="SSF55811">
    <property type="entry name" value="Nudix"/>
    <property type="match status" value="1"/>
</dbReference>
<dbReference type="InterPro" id="IPR000086">
    <property type="entry name" value="NUDIX_hydrolase_dom"/>
</dbReference>
<dbReference type="InterPro" id="IPR015797">
    <property type="entry name" value="NUDIX_hydrolase-like_dom_sf"/>
</dbReference>
<evidence type="ECO:0000313" key="8">
    <source>
        <dbReference type="Proteomes" id="UP000077701"/>
    </source>
</evidence>
<evidence type="ECO:0000256" key="1">
    <source>
        <dbReference type="ARBA" id="ARBA00001946"/>
    </source>
</evidence>
<dbReference type="OrthoDB" id="4247482at2"/>
<dbReference type="PROSITE" id="PS51462">
    <property type="entry name" value="NUDIX"/>
    <property type="match status" value="1"/>
</dbReference>
<evidence type="ECO:0000256" key="4">
    <source>
        <dbReference type="ARBA" id="ARBA00022842"/>
    </source>
</evidence>
<dbReference type="PRINTS" id="PR00502">
    <property type="entry name" value="NUDIXFAMILY"/>
</dbReference>
<dbReference type="STRING" id="161355.PS9374_06950"/>
<feature type="domain" description="Nudix hydrolase" evidence="6">
    <location>
        <begin position="16"/>
        <end position="148"/>
    </location>
</feature>
<comment type="cofactor">
    <cofactor evidence="1">
        <name>Mg(2+)</name>
        <dbReference type="ChEBI" id="CHEBI:18420"/>
    </cofactor>
</comment>
<comment type="caution">
    <text evidence="7">The sequence shown here is derived from an EMBL/GenBank/DDBJ whole genome shotgun (WGS) entry which is preliminary data.</text>
</comment>
<dbReference type="InterPro" id="IPR020476">
    <property type="entry name" value="Nudix_hydrolase"/>
</dbReference>
<gene>
    <name evidence="7" type="ORF">PS9374_06950</name>
</gene>
<organism evidence="7 8">
    <name type="scientific">Planomonospora sphaerica</name>
    <dbReference type="NCBI Taxonomy" id="161355"/>
    <lineage>
        <taxon>Bacteria</taxon>
        <taxon>Bacillati</taxon>
        <taxon>Actinomycetota</taxon>
        <taxon>Actinomycetes</taxon>
        <taxon>Streptosporangiales</taxon>
        <taxon>Streptosporangiaceae</taxon>
        <taxon>Planomonospora</taxon>
    </lineage>
</organism>
<reference evidence="8" key="2">
    <citation type="submission" date="2016-04" db="EMBL/GenBank/DDBJ databases">
        <title>Planomonospora sphaerica JCM9374 whole genome shotgun sequence.</title>
        <authorList>
            <person name="Suzuki T."/>
            <person name="Dohra H."/>
            <person name="Kodani S."/>
        </authorList>
    </citation>
    <scope>NUCLEOTIDE SEQUENCE [LARGE SCALE GENOMIC DNA]</scope>
    <source>
        <strain evidence="8">JCM 9374</strain>
    </source>
</reference>
<dbReference type="CDD" id="cd18876">
    <property type="entry name" value="NUDIX_Hydrolase"/>
    <property type="match status" value="1"/>
</dbReference>
<dbReference type="AlphaFoldDB" id="A0A161LZ42"/>
<evidence type="ECO:0000259" key="6">
    <source>
        <dbReference type="PROSITE" id="PS51462"/>
    </source>
</evidence>
<dbReference type="GO" id="GO:0016787">
    <property type="term" value="F:hydrolase activity"/>
    <property type="evidence" value="ECO:0007669"/>
    <property type="project" value="UniProtKB-KW"/>
</dbReference>
<dbReference type="PANTHER" id="PTHR43046">
    <property type="entry name" value="GDP-MANNOSE MANNOSYL HYDROLASE"/>
    <property type="match status" value="1"/>
</dbReference>
<reference evidence="7 8" key="1">
    <citation type="journal article" date="2016" name="Genome Announc.">
        <title>Draft Genome Sequence of Planomonospora sphaerica JCM9374, a Rare Actinomycete.</title>
        <authorList>
            <person name="Dohra H."/>
            <person name="Suzuki T."/>
            <person name="Inoue Y."/>
            <person name="Kodani S."/>
        </authorList>
    </citation>
    <scope>NUCLEOTIDE SEQUENCE [LARGE SCALE GENOMIC DNA]</scope>
    <source>
        <strain evidence="7 8">JCM 9374</strain>
    </source>
</reference>
<dbReference type="EMBL" id="BDCX01000024">
    <property type="protein sequence ID" value="GAT71259.1"/>
    <property type="molecule type" value="Genomic_DNA"/>
</dbReference>
<protein>
    <submittedName>
        <fullName evidence="7">NUDIX hydrolase</fullName>
    </submittedName>
</protein>
<dbReference type="Proteomes" id="UP000077701">
    <property type="component" value="Unassembled WGS sequence"/>
</dbReference>
<dbReference type="PANTHER" id="PTHR43046:SF12">
    <property type="entry name" value="GDP-MANNOSE MANNOSYL HYDROLASE"/>
    <property type="match status" value="1"/>
</dbReference>